<organism evidence="1 2">
    <name type="scientific">Stegodyphus mimosarum</name>
    <name type="common">African social velvet spider</name>
    <dbReference type="NCBI Taxonomy" id="407821"/>
    <lineage>
        <taxon>Eukaryota</taxon>
        <taxon>Metazoa</taxon>
        <taxon>Ecdysozoa</taxon>
        <taxon>Arthropoda</taxon>
        <taxon>Chelicerata</taxon>
        <taxon>Arachnida</taxon>
        <taxon>Araneae</taxon>
        <taxon>Araneomorphae</taxon>
        <taxon>Entelegynae</taxon>
        <taxon>Eresoidea</taxon>
        <taxon>Eresidae</taxon>
        <taxon>Stegodyphus</taxon>
    </lineage>
</organism>
<evidence type="ECO:0000313" key="1">
    <source>
        <dbReference type="EMBL" id="KFM66431.1"/>
    </source>
</evidence>
<sequence length="40" mass="4604">MIEDFKELTSKSVQHIPSTPLEKCSYFTCRYSTSFEGKKG</sequence>
<name>A0A087TMU2_STEMI</name>
<reference evidence="1 2" key="1">
    <citation type="submission" date="2013-11" db="EMBL/GenBank/DDBJ databases">
        <title>Genome sequencing of Stegodyphus mimosarum.</title>
        <authorList>
            <person name="Bechsgaard J."/>
        </authorList>
    </citation>
    <scope>NUCLEOTIDE SEQUENCE [LARGE SCALE GENOMIC DNA]</scope>
</reference>
<protein>
    <submittedName>
        <fullName evidence="1">Uncharacterized protein</fullName>
    </submittedName>
</protein>
<dbReference type="EMBL" id="KK115950">
    <property type="protein sequence ID" value="KFM66431.1"/>
    <property type="molecule type" value="Genomic_DNA"/>
</dbReference>
<dbReference type="Proteomes" id="UP000054359">
    <property type="component" value="Unassembled WGS sequence"/>
</dbReference>
<proteinExistence type="predicted"/>
<evidence type="ECO:0000313" key="2">
    <source>
        <dbReference type="Proteomes" id="UP000054359"/>
    </source>
</evidence>
<accession>A0A087TMU2</accession>
<dbReference type="AlphaFoldDB" id="A0A087TMU2"/>
<gene>
    <name evidence="1" type="ORF">X975_22587</name>
</gene>
<keyword evidence="2" id="KW-1185">Reference proteome</keyword>
<feature type="non-terminal residue" evidence="1">
    <location>
        <position position="40"/>
    </location>
</feature>